<evidence type="ECO:0000256" key="1">
    <source>
        <dbReference type="ARBA" id="ARBA00004477"/>
    </source>
</evidence>
<evidence type="ECO:0000256" key="11">
    <source>
        <dbReference type="SAM" id="Phobius"/>
    </source>
</evidence>
<evidence type="ECO:0000256" key="4">
    <source>
        <dbReference type="ARBA" id="ARBA00022679"/>
    </source>
</evidence>
<protein>
    <recommendedName>
        <fullName evidence="14">Diacylglycerol acyltransferase</fullName>
    </recommendedName>
</protein>
<comment type="caution">
    <text evidence="12">The sequence shown here is derived from an EMBL/GenBank/DDBJ whole genome shotgun (WGS) entry which is preliminary data.</text>
</comment>
<feature type="transmembrane region" description="Helical" evidence="11">
    <location>
        <begin position="93"/>
        <end position="115"/>
    </location>
</feature>
<sequence length="585" mass="64590">MKGGRHHFIFQVIAWAVWTASILIAAPVSLHRQWLTIPTAHVEVLAGAAAIGSVFAELFMIKSLLVFDPKVPVENTSAPTSPRYKSSRLPKPLASTAVVAMGLLWATMGGGMLLATEFLANTTTKQLYFVVSAVCILIGATTTHGLGGQLRYASAKEVGSEISQRWRFFQPFQGGVMFAATQALGWALFSSSLISVIYLISSAARGMAYCIRCWVFATGSAMLASQLFLGVSIWMFKDDIRSGIKAVQQPKATAAAAAARSSIWIPILMMYLPVHIFFTALFATFAVLPAAYASAIWIGGCLVYYLSTIFGEPEHTGKREWPAFKDWFAMNLQPALNAWMGTVEVVYDGKVPLDPSKKYVFGYAPHGLFPIGGPYMPLLPDFRRLFPNIHPTPLVASVLFFTPIIRDFVSWCGVRQVARRTFIRALRERNSVILVPGGQAELIHTGRLFTNKEFVIYPKHKGFVRLAAQHGASLVPVLAFGELDTLRNFVDLPAVQAWTYKKLGFPVPYLVVGRWGMTPFPSKTPLKFIVGAPIAPPDIPLGGEVSQEQVASMHKEFYESIERMYHKYQPTFPAYKDVKLVMAYS</sequence>
<keyword evidence="3" id="KW-0444">Lipid biosynthesis</keyword>
<evidence type="ECO:0000313" key="12">
    <source>
        <dbReference type="EMBL" id="KAK9907598.1"/>
    </source>
</evidence>
<keyword evidence="13" id="KW-1185">Reference proteome</keyword>
<evidence type="ECO:0000256" key="7">
    <source>
        <dbReference type="ARBA" id="ARBA00022989"/>
    </source>
</evidence>
<evidence type="ECO:0000313" key="13">
    <source>
        <dbReference type="Proteomes" id="UP001491310"/>
    </source>
</evidence>
<dbReference type="PANTHER" id="PTHR12317:SF34">
    <property type="entry name" value="ACYLTRANSFERASE"/>
    <property type="match status" value="1"/>
</dbReference>
<dbReference type="Pfam" id="PF03982">
    <property type="entry name" value="DAGAT"/>
    <property type="match status" value="1"/>
</dbReference>
<dbReference type="Proteomes" id="UP001491310">
    <property type="component" value="Unassembled WGS sequence"/>
</dbReference>
<evidence type="ECO:0000256" key="2">
    <source>
        <dbReference type="ARBA" id="ARBA00005420"/>
    </source>
</evidence>
<keyword evidence="6" id="KW-0256">Endoplasmic reticulum</keyword>
<organism evidence="12 13">
    <name type="scientific">Coccomyxa subellipsoidea</name>
    <dbReference type="NCBI Taxonomy" id="248742"/>
    <lineage>
        <taxon>Eukaryota</taxon>
        <taxon>Viridiplantae</taxon>
        <taxon>Chlorophyta</taxon>
        <taxon>core chlorophytes</taxon>
        <taxon>Trebouxiophyceae</taxon>
        <taxon>Trebouxiophyceae incertae sedis</taxon>
        <taxon>Coccomyxaceae</taxon>
        <taxon>Coccomyxa</taxon>
    </lineage>
</organism>
<feature type="transmembrane region" description="Helical" evidence="11">
    <location>
        <begin position="206"/>
        <end position="236"/>
    </location>
</feature>
<accession>A0ABR2YL77</accession>
<evidence type="ECO:0008006" key="14">
    <source>
        <dbReference type="Google" id="ProtNLM"/>
    </source>
</evidence>
<keyword evidence="10" id="KW-0012">Acyltransferase</keyword>
<feature type="transmembrane region" description="Helical" evidence="11">
    <location>
        <begin position="175"/>
        <end position="200"/>
    </location>
</feature>
<comment type="similarity">
    <text evidence="2">Belongs to the diacylglycerol acyltransferase family.</text>
</comment>
<proteinExistence type="inferred from homology"/>
<feature type="transmembrane region" description="Helical" evidence="11">
    <location>
        <begin position="127"/>
        <end position="146"/>
    </location>
</feature>
<evidence type="ECO:0000256" key="8">
    <source>
        <dbReference type="ARBA" id="ARBA00023098"/>
    </source>
</evidence>
<keyword evidence="5 11" id="KW-0812">Transmembrane</keyword>
<dbReference type="CDD" id="cd07987">
    <property type="entry name" value="LPLAT_MGAT-like"/>
    <property type="match status" value="1"/>
</dbReference>
<keyword evidence="9 11" id="KW-0472">Membrane</keyword>
<feature type="transmembrane region" description="Helical" evidence="11">
    <location>
        <begin position="263"/>
        <end position="285"/>
    </location>
</feature>
<name>A0ABR2YL77_9CHLO</name>
<dbReference type="InterPro" id="IPR007130">
    <property type="entry name" value="DAGAT"/>
</dbReference>
<evidence type="ECO:0000256" key="10">
    <source>
        <dbReference type="ARBA" id="ARBA00023315"/>
    </source>
</evidence>
<feature type="transmembrane region" description="Helical" evidence="11">
    <location>
        <begin position="12"/>
        <end position="30"/>
    </location>
</feature>
<dbReference type="EMBL" id="JALJOT010000009">
    <property type="protein sequence ID" value="KAK9907598.1"/>
    <property type="molecule type" value="Genomic_DNA"/>
</dbReference>
<dbReference type="PANTHER" id="PTHR12317">
    <property type="entry name" value="DIACYLGLYCEROL O-ACYLTRANSFERASE"/>
    <property type="match status" value="1"/>
</dbReference>
<keyword evidence="8" id="KW-0443">Lipid metabolism</keyword>
<keyword evidence="4" id="KW-0808">Transferase</keyword>
<gene>
    <name evidence="12" type="ORF">WJX75_006811</name>
</gene>
<evidence type="ECO:0000256" key="5">
    <source>
        <dbReference type="ARBA" id="ARBA00022692"/>
    </source>
</evidence>
<evidence type="ECO:0000256" key="6">
    <source>
        <dbReference type="ARBA" id="ARBA00022824"/>
    </source>
</evidence>
<feature type="transmembrane region" description="Helical" evidence="11">
    <location>
        <begin position="291"/>
        <end position="310"/>
    </location>
</feature>
<evidence type="ECO:0000256" key="9">
    <source>
        <dbReference type="ARBA" id="ARBA00023136"/>
    </source>
</evidence>
<evidence type="ECO:0000256" key="3">
    <source>
        <dbReference type="ARBA" id="ARBA00022516"/>
    </source>
</evidence>
<keyword evidence="7 11" id="KW-1133">Transmembrane helix</keyword>
<reference evidence="12 13" key="1">
    <citation type="journal article" date="2024" name="Nat. Commun.">
        <title>Phylogenomics reveals the evolutionary origins of lichenization in chlorophyte algae.</title>
        <authorList>
            <person name="Puginier C."/>
            <person name="Libourel C."/>
            <person name="Otte J."/>
            <person name="Skaloud P."/>
            <person name="Haon M."/>
            <person name="Grisel S."/>
            <person name="Petersen M."/>
            <person name="Berrin J.G."/>
            <person name="Delaux P.M."/>
            <person name="Dal Grande F."/>
            <person name="Keller J."/>
        </authorList>
    </citation>
    <scope>NUCLEOTIDE SEQUENCE [LARGE SCALE GENOMIC DNA]</scope>
    <source>
        <strain evidence="12 13">SAG 216-7</strain>
    </source>
</reference>
<comment type="subcellular location">
    <subcellularLocation>
        <location evidence="1">Endoplasmic reticulum membrane</location>
        <topology evidence="1">Multi-pass membrane protein</topology>
    </subcellularLocation>
</comment>